<dbReference type="PANTHER" id="PTHR10704:SF44">
    <property type="entry name" value="LD35051P-RELATED"/>
    <property type="match status" value="1"/>
</dbReference>
<dbReference type="AlphaFoldDB" id="A0A7R8ZH15"/>
<dbReference type="OrthoDB" id="6138663at2759"/>
<dbReference type="InterPro" id="IPR027417">
    <property type="entry name" value="P-loop_NTPase"/>
</dbReference>
<evidence type="ECO:0000256" key="1">
    <source>
        <dbReference type="SAM" id="MobiDB-lite"/>
    </source>
</evidence>
<keyword evidence="2" id="KW-1133">Transmembrane helix</keyword>
<sequence>MNVRRVNGRLRPSRIPFRCHRHSLRELLISLVFLGGIFVIVKVVTFGNDGEILGKAVFSSAERDSGSLWKVNSKSEISDPYHFQPAQADSDAAFSGPMAPSPVSRSKLQPKDSAEEPVADEVDAAKSWELIQADLSRMNAGVGTAENVDWESSSRRPSEKSMLAPANAVSASSTSKPKIVPADDVKPPVQLVAKSVSTSTKPSFNVTRISLKDWIPVGSEMAREMSRILKLSGGDILGSNQSGGPKEKPMEEGPLLDLDGKPLPVVGFRGNRKIVMMGGTPMMESLAEKLIRAQRKEKAMNSRLHVGKAKQSSVYDRRHRPRVDRPPTAEEIAETVSLVRAALKVRIKKYRIKDPKVLDFQIGDLPSLKVFIVAPWRSGSTFLSQVLDQYPGVFYHYEPFAYLGIKRLKDFEEAKPHLSFLQGLQECKFNHSGFLNTSKKNADDMMGQKEQIWPYCRKGPNRYVCFTEQFLHDACQSFPIHLTKVVRLHLDLLKPSFDSLLVKNDEETILEDDVEDQGSDAEVRERRSIGLHPLHQTGKSNWDELQEMTSSGRREAQGTTVGELKLNPNTSKVAPGKTNLTTLKVYNPMNLQDQDLPTLPEDDSEVKELDLSGPNVRVIYLTRDPRGIMHSRMTTVKWCKKHSVCSSTYKVCQDLNEEIKTAKELQKKFPEIFKILKYEDMAGFPQETFKELFTWLGLEFNDKMKEVVNTFTTEEKKGKSSTSQTPKLWAVNSNKPWSVKKDSKTRIARWKGGMRPEDIKEIEDACVDYMLENSYAFSEMDNDLEH</sequence>
<dbReference type="SUPFAM" id="SSF52540">
    <property type="entry name" value="P-loop containing nucleoside triphosphate hydrolases"/>
    <property type="match status" value="1"/>
</dbReference>
<keyword evidence="2" id="KW-0812">Transmembrane</keyword>
<organism evidence="3">
    <name type="scientific">Cyprideis torosa</name>
    <dbReference type="NCBI Taxonomy" id="163714"/>
    <lineage>
        <taxon>Eukaryota</taxon>
        <taxon>Metazoa</taxon>
        <taxon>Ecdysozoa</taxon>
        <taxon>Arthropoda</taxon>
        <taxon>Crustacea</taxon>
        <taxon>Oligostraca</taxon>
        <taxon>Ostracoda</taxon>
        <taxon>Podocopa</taxon>
        <taxon>Podocopida</taxon>
        <taxon>Cytherocopina</taxon>
        <taxon>Cytheroidea</taxon>
        <taxon>Cytherideidae</taxon>
        <taxon>Cyprideis</taxon>
    </lineage>
</organism>
<evidence type="ECO:0000313" key="3">
    <source>
        <dbReference type="EMBL" id="CAD7223946.1"/>
    </source>
</evidence>
<feature type="region of interest" description="Disordered" evidence="1">
    <location>
        <begin position="146"/>
        <end position="182"/>
    </location>
</feature>
<name>A0A7R8ZH15_9CRUS</name>
<dbReference type="GO" id="GO:0006790">
    <property type="term" value="P:sulfur compound metabolic process"/>
    <property type="evidence" value="ECO:0007669"/>
    <property type="project" value="TreeGrafter"/>
</dbReference>
<evidence type="ECO:0000256" key="2">
    <source>
        <dbReference type="SAM" id="Phobius"/>
    </source>
</evidence>
<feature type="transmembrane region" description="Helical" evidence="2">
    <location>
        <begin position="27"/>
        <end position="47"/>
    </location>
</feature>
<proteinExistence type="predicted"/>
<dbReference type="PANTHER" id="PTHR10704">
    <property type="entry name" value="CARBOHYDRATE SULFOTRANSFERASE"/>
    <property type="match status" value="1"/>
</dbReference>
<accession>A0A7R8ZH15</accession>
<reference evidence="3" key="1">
    <citation type="submission" date="2020-11" db="EMBL/GenBank/DDBJ databases">
        <authorList>
            <person name="Tran Van P."/>
        </authorList>
    </citation>
    <scope>NUCLEOTIDE SEQUENCE</scope>
</reference>
<gene>
    <name evidence="3" type="ORF">CTOB1V02_LOCUS1918</name>
</gene>
<protein>
    <submittedName>
        <fullName evidence="3">Uncharacterized protein</fullName>
    </submittedName>
</protein>
<dbReference type="Pfam" id="PF13469">
    <property type="entry name" value="Sulfotransfer_3"/>
    <property type="match status" value="1"/>
</dbReference>
<keyword evidence="2" id="KW-0472">Membrane</keyword>
<feature type="region of interest" description="Disordered" evidence="1">
    <location>
        <begin position="88"/>
        <end position="120"/>
    </location>
</feature>
<dbReference type="GO" id="GO:0006044">
    <property type="term" value="P:N-acetylglucosamine metabolic process"/>
    <property type="evidence" value="ECO:0007669"/>
    <property type="project" value="TreeGrafter"/>
</dbReference>
<dbReference type="EMBL" id="OB660278">
    <property type="protein sequence ID" value="CAD7223946.1"/>
    <property type="molecule type" value="Genomic_DNA"/>
</dbReference>
<dbReference type="GO" id="GO:0001517">
    <property type="term" value="F:N-acetylglucosamine 6-O-sulfotransferase activity"/>
    <property type="evidence" value="ECO:0007669"/>
    <property type="project" value="TreeGrafter"/>
</dbReference>
<dbReference type="Gene3D" id="3.40.50.300">
    <property type="entry name" value="P-loop containing nucleotide triphosphate hydrolases"/>
    <property type="match status" value="2"/>
</dbReference>
<dbReference type="InterPro" id="IPR051135">
    <property type="entry name" value="Gal/GlcNAc/GalNAc_ST"/>
</dbReference>